<dbReference type="EMBL" id="JAMPKM010000003">
    <property type="protein sequence ID" value="MEP0817028.1"/>
    <property type="molecule type" value="Genomic_DNA"/>
</dbReference>
<name>A0ABV0J6Y0_9CYAN</name>
<dbReference type="RefSeq" id="WP_190439490.1">
    <property type="nucleotide sequence ID" value="NZ_JAMPKM010000003.1"/>
</dbReference>
<comment type="caution">
    <text evidence="1">The sequence shown here is derived from an EMBL/GenBank/DDBJ whole genome shotgun (WGS) entry which is preliminary data.</text>
</comment>
<gene>
    <name evidence="1" type="ORF">NC998_07955</name>
</gene>
<reference evidence="1 2" key="1">
    <citation type="submission" date="2022-04" db="EMBL/GenBank/DDBJ databases">
        <title>Positive selection, recombination, and allopatry shape intraspecific diversity of widespread and dominant cyanobacteria.</title>
        <authorList>
            <person name="Wei J."/>
            <person name="Shu W."/>
            <person name="Hu C."/>
        </authorList>
    </citation>
    <scope>NUCLEOTIDE SEQUENCE [LARGE SCALE GENOMIC DNA]</scope>
    <source>
        <strain evidence="1 2">GB2-A4</strain>
    </source>
</reference>
<protein>
    <submittedName>
        <fullName evidence="1">Uncharacterized protein</fullName>
    </submittedName>
</protein>
<accession>A0ABV0J6Y0</accession>
<proteinExistence type="predicted"/>
<organism evidence="1 2">
    <name type="scientific">Trichocoleus desertorum GB2-A4</name>
    <dbReference type="NCBI Taxonomy" id="2933944"/>
    <lineage>
        <taxon>Bacteria</taxon>
        <taxon>Bacillati</taxon>
        <taxon>Cyanobacteriota</taxon>
        <taxon>Cyanophyceae</taxon>
        <taxon>Leptolyngbyales</taxon>
        <taxon>Trichocoleusaceae</taxon>
        <taxon>Trichocoleus</taxon>
    </lineage>
</organism>
<evidence type="ECO:0000313" key="2">
    <source>
        <dbReference type="Proteomes" id="UP001464891"/>
    </source>
</evidence>
<keyword evidence="2" id="KW-1185">Reference proteome</keyword>
<dbReference type="Proteomes" id="UP001464891">
    <property type="component" value="Unassembled WGS sequence"/>
</dbReference>
<sequence length="547" mass="56929">MTSSQPDLLKPAKQGNIEAIAALMNRLLQPKNITAKASLKDNCLQMMLESEQVPNQQVLVEFVRKSTVVLGLESIQKLRVYGRQIGEDFPAWQQELDVSQATLSLASSIDSEQISVEEMAVAIPEVTSILKSLPETASQPQKSEQPQRSLWGSVFGAVTGAAGTVGSAATHAGGAVVGTAVGIGSVVGNTAAQAGGAVVGTAIGAGGAIGNAAVQAGGAVVGTAVGVGGAVGNAAWHATDGIGYVLDTISHSPQLQELTKAVKVDWLVRIIDQVDVVKAETHVKNLQRKYPQEKPSDIAHRLMLEKALYVGGSGLSSSLVPGFAAALFAVDLAATTAIQAEMGYQIACAYGFDLNEPARKGEIVAVFGLALGGSYALKAGLGFLRNIPMAGAVIGASSNAAALYAVGYAACHFYEAKLNPTSPDAKAAASPVESEEYLKQVVAQQAVMDQILAHLILAGNPSKTWQQILPELQTLSLSPTSLEAIAVHIKSPIALETLLNQLEPDFAVPLIALSQKIAELDGVTTPEEAQMIEQIKTKFPIEAAFSE</sequence>
<evidence type="ECO:0000313" key="1">
    <source>
        <dbReference type="EMBL" id="MEP0817028.1"/>
    </source>
</evidence>